<comment type="caution">
    <text evidence="2">The sequence shown here is derived from an EMBL/GenBank/DDBJ whole genome shotgun (WGS) entry which is preliminary data.</text>
</comment>
<evidence type="ECO:0000256" key="1">
    <source>
        <dbReference type="SAM" id="MobiDB-lite"/>
    </source>
</evidence>
<dbReference type="VEuPathDB" id="FungiDB:VP01_6238g1"/>
<dbReference type="Proteomes" id="UP000037035">
    <property type="component" value="Unassembled WGS sequence"/>
</dbReference>
<keyword evidence="3" id="KW-1185">Reference proteome</keyword>
<organism evidence="2 3">
    <name type="scientific">Puccinia sorghi</name>
    <dbReference type="NCBI Taxonomy" id="27349"/>
    <lineage>
        <taxon>Eukaryota</taxon>
        <taxon>Fungi</taxon>
        <taxon>Dikarya</taxon>
        <taxon>Basidiomycota</taxon>
        <taxon>Pucciniomycotina</taxon>
        <taxon>Pucciniomycetes</taxon>
        <taxon>Pucciniales</taxon>
        <taxon>Pucciniaceae</taxon>
        <taxon>Puccinia</taxon>
    </lineage>
</organism>
<name>A0A0L6UIL6_9BASI</name>
<proteinExistence type="predicted"/>
<evidence type="ECO:0000313" key="3">
    <source>
        <dbReference type="Proteomes" id="UP000037035"/>
    </source>
</evidence>
<reference evidence="2 3" key="1">
    <citation type="submission" date="2015-08" db="EMBL/GenBank/DDBJ databases">
        <title>Next Generation Sequencing and Analysis of the Genome of Puccinia sorghi L Schw, the Causal Agent of Maize Common Rust.</title>
        <authorList>
            <person name="Rochi L."/>
            <person name="Burguener G."/>
            <person name="Darino M."/>
            <person name="Turjanski A."/>
            <person name="Kreff E."/>
            <person name="Dieguez M.J."/>
            <person name="Sacco F."/>
        </authorList>
    </citation>
    <scope>NUCLEOTIDE SEQUENCE [LARGE SCALE GENOMIC DNA]</scope>
    <source>
        <strain evidence="2 3">RO10H11247</strain>
    </source>
</reference>
<protein>
    <submittedName>
        <fullName evidence="2">Uncharacterized protein</fullName>
    </submittedName>
</protein>
<feature type="region of interest" description="Disordered" evidence="1">
    <location>
        <begin position="1"/>
        <end position="34"/>
    </location>
</feature>
<gene>
    <name evidence="2" type="ORF">VP01_6238g1</name>
</gene>
<sequence>MTVAGPLELPHCPGKKSSKPDALSQRPDLNPSEEEQLKLGQLLRPNTFTVAAYKSFFEDKNIDLDNAEYC</sequence>
<dbReference type="OrthoDB" id="10500059at2759"/>
<evidence type="ECO:0000313" key="2">
    <source>
        <dbReference type="EMBL" id="KNZ47670.1"/>
    </source>
</evidence>
<dbReference type="AlphaFoldDB" id="A0A0L6UIL6"/>
<accession>A0A0L6UIL6</accession>
<dbReference type="EMBL" id="LAVV01011539">
    <property type="protein sequence ID" value="KNZ47670.1"/>
    <property type="molecule type" value="Genomic_DNA"/>
</dbReference>